<gene>
    <name evidence="2" type="ORF">QBC38DRAFT_484637</name>
</gene>
<dbReference type="AlphaFoldDB" id="A0AAN7BK64"/>
<proteinExistence type="predicted"/>
<reference evidence="2" key="2">
    <citation type="submission" date="2023-05" db="EMBL/GenBank/DDBJ databases">
        <authorList>
            <consortium name="Lawrence Berkeley National Laboratory"/>
            <person name="Steindorff A."/>
            <person name="Hensen N."/>
            <person name="Bonometti L."/>
            <person name="Westerberg I."/>
            <person name="Brannstrom I.O."/>
            <person name="Guillou S."/>
            <person name="Cros-Aarteil S."/>
            <person name="Calhoun S."/>
            <person name="Haridas S."/>
            <person name="Kuo A."/>
            <person name="Mondo S."/>
            <person name="Pangilinan J."/>
            <person name="Riley R."/>
            <person name="Labutti K."/>
            <person name="Andreopoulos B."/>
            <person name="Lipzen A."/>
            <person name="Chen C."/>
            <person name="Yanf M."/>
            <person name="Daum C."/>
            <person name="Ng V."/>
            <person name="Clum A."/>
            <person name="Ohm R."/>
            <person name="Martin F."/>
            <person name="Silar P."/>
            <person name="Natvig D."/>
            <person name="Lalanne C."/>
            <person name="Gautier V."/>
            <person name="Ament-Velasquez S.L."/>
            <person name="Kruys A."/>
            <person name="Hutchinson M.I."/>
            <person name="Powell A.J."/>
            <person name="Barry K."/>
            <person name="Miller A.N."/>
            <person name="Grigoriev I.V."/>
            <person name="Debuchy R."/>
            <person name="Gladieux P."/>
            <person name="Thoren M.H."/>
            <person name="Johannesson H."/>
        </authorList>
    </citation>
    <scope>NUCLEOTIDE SEQUENCE</scope>
    <source>
        <strain evidence="2">CBS 990.96</strain>
    </source>
</reference>
<comment type="caution">
    <text evidence="2">The sequence shown here is derived from an EMBL/GenBank/DDBJ whole genome shotgun (WGS) entry which is preliminary data.</text>
</comment>
<evidence type="ECO:0000313" key="2">
    <source>
        <dbReference type="EMBL" id="KAK4224785.1"/>
    </source>
</evidence>
<dbReference type="Proteomes" id="UP001301958">
    <property type="component" value="Unassembled WGS sequence"/>
</dbReference>
<evidence type="ECO:0000256" key="1">
    <source>
        <dbReference type="SAM" id="MobiDB-lite"/>
    </source>
</evidence>
<dbReference type="EMBL" id="MU865383">
    <property type="protein sequence ID" value="KAK4224785.1"/>
    <property type="molecule type" value="Genomic_DNA"/>
</dbReference>
<organism evidence="2 3">
    <name type="scientific">Podospora fimiseda</name>
    <dbReference type="NCBI Taxonomy" id="252190"/>
    <lineage>
        <taxon>Eukaryota</taxon>
        <taxon>Fungi</taxon>
        <taxon>Dikarya</taxon>
        <taxon>Ascomycota</taxon>
        <taxon>Pezizomycotina</taxon>
        <taxon>Sordariomycetes</taxon>
        <taxon>Sordariomycetidae</taxon>
        <taxon>Sordariales</taxon>
        <taxon>Podosporaceae</taxon>
        <taxon>Podospora</taxon>
    </lineage>
</organism>
<sequence>MPHKQQLSPPETMHSTTNLSTIPTTPSAAALAASSAQPVDWQVIFNHNSSSDDQNDLLLIGQWATTTSHLGIRAVPFSSSSPQSLKCCPSPSPDFTSSTTPLIHITKCRLTIRSAPYKSIKQYLDHSNPTSRIEIEEVAIHRDVVSGFLSHLRLPSSESGGGQGKMISHYDDEDEWVYSRCTLAGFTEMSRDEATFLSNNGMLCCWTTVVLSPREEGEGEWDLGFVIHRVAHCTESLEGQTQTKEEDEENAESCAECVY</sequence>
<accession>A0AAN7BK64</accession>
<feature type="region of interest" description="Disordered" evidence="1">
    <location>
        <begin position="1"/>
        <end position="23"/>
    </location>
</feature>
<keyword evidence="3" id="KW-1185">Reference proteome</keyword>
<reference evidence="2" key="1">
    <citation type="journal article" date="2023" name="Mol. Phylogenet. Evol.">
        <title>Genome-scale phylogeny and comparative genomics of the fungal order Sordariales.</title>
        <authorList>
            <person name="Hensen N."/>
            <person name="Bonometti L."/>
            <person name="Westerberg I."/>
            <person name="Brannstrom I.O."/>
            <person name="Guillou S."/>
            <person name="Cros-Aarteil S."/>
            <person name="Calhoun S."/>
            <person name="Haridas S."/>
            <person name="Kuo A."/>
            <person name="Mondo S."/>
            <person name="Pangilinan J."/>
            <person name="Riley R."/>
            <person name="LaButti K."/>
            <person name="Andreopoulos B."/>
            <person name="Lipzen A."/>
            <person name="Chen C."/>
            <person name="Yan M."/>
            <person name="Daum C."/>
            <person name="Ng V."/>
            <person name="Clum A."/>
            <person name="Steindorff A."/>
            <person name="Ohm R.A."/>
            <person name="Martin F."/>
            <person name="Silar P."/>
            <person name="Natvig D.O."/>
            <person name="Lalanne C."/>
            <person name="Gautier V."/>
            <person name="Ament-Velasquez S.L."/>
            <person name="Kruys A."/>
            <person name="Hutchinson M.I."/>
            <person name="Powell A.J."/>
            <person name="Barry K."/>
            <person name="Miller A.N."/>
            <person name="Grigoriev I.V."/>
            <person name="Debuchy R."/>
            <person name="Gladieux P."/>
            <person name="Hiltunen Thoren M."/>
            <person name="Johannesson H."/>
        </authorList>
    </citation>
    <scope>NUCLEOTIDE SEQUENCE</scope>
    <source>
        <strain evidence="2">CBS 990.96</strain>
    </source>
</reference>
<protein>
    <submittedName>
        <fullName evidence="2">Uncharacterized protein</fullName>
    </submittedName>
</protein>
<name>A0AAN7BK64_9PEZI</name>
<evidence type="ECO:0000313" key="3">
    <source>
        <dbReference type="Proteomes" id="UP001301958"/>
    </source>
</evidence>